<protein>
    <recommendedName>
        <fullName evidence="5">DUF447 family protein</fullName>
    </recommendedName>
</protein>
<accession>A0A315XQC2</accession>
<evidence type="ECO:0000259" key="2">
    <source>
        <dbReference type="Pfam" id="PF20766"/>
    </source>
</evidence>
<comment type="caution">
    <text evidence="3">The sequence shown here is derived from an EMBL/GenBank/DDBJ whole genome shotgun (WGS) entry which is preliminary data.</text>
</comment>
<sequence>MTIDLSKLGIEKDLQYECITTTVSRDGVKNAAAFAFVYLGGDKVHCHIFEGSKTLKNILYTNEYVVNVTQDPLVFTYATLDCLGDEYFTSDEDIAIIKNTPAYIIVDVENVEAKTPENFPIKGDNSIYFIDGKIREVVINDENAQAYNRGMSGLIEGLVSFSRYKIVDDEKRKAYMDRLIENQRVIEKVSDEKTKKAMAKLRAEYEKN</sequence>
<dbReference type="Pfam" id="PF20766">
    <property type="entry name" value="DUF447_C"/>
    <property type="match status" value="1"/>
</dbReference>
<reference evidence="3 4" key="1">
    <citation type="submission" date="2017-03" db="EMBL/GenBank/DDBJ databases">
        <title>Genome sequence of Methanobrevibacter thaueri.</title>
        <authorList>
            <person name="Poehlein A."/>
            <person name="Seedorf H."/>
            <person name="Daniel R."/>
        </authorList>
    </citation>
    <scope>NUCLEOTIDE SEQUENCE [LARGE SCALE GENOMIC DNA]</scope>
    <source>
        <strain evidence="3 4">DSM 11995</strain>
    </source>
</reference>
<dbReference type="InterPro" id="IPR007386">
    <property type="entry name" value="DUF447_N"/>
</dbReference>
<dbReference type="SUPFAM" id="SSF50475">
    <property type="entry name" value="FMN-binding split barrel"/>
    <property type="match status" value="1"/>
</dbReference>
<evidence type="ECO:0000259" key="1">
    <source>
        <dbReference type="Pfam" id="PF04289"/>
    </source>
</evidence>
<dbReference type="Proteomes" id="UP000251717">
    <property type="component" value="Unassembled WGS sequence"/>
</dbReference>
<dbReference type="InterPro" id="IPR049288">
    <property type="entry name" value="DUF447_C"/>
</dbReference>
<feature type="domain" description="DUF447" evidence="1">
    <location>
        <begin position="16"/>
        <end position="115"/>
    </location>
</feature>
<evidence type="ECO:0000313" key="4">
    <source>
        <dbReference type="Proteomes" id="UP000251717"/>
    </source>
</evidence>
<dbReference type="InterPro" id="IPR012349">
    <property type="entry name" value="Split_barrel_FMN-bd"/>
</dbReference>
<dbReference type="OrthoDB" id="146030at2157"/>
<evidence type="ECO:0008006" key="5">
    <source>
        <dbReference type="Google" id="ProtNLM"/>
    </source>
</evidence>
<feature type="domain" description="DUF447" evidence="2">
    <location>
        <begin position="148"/>
        <end position="202"/>
    </location>
</feature>
<dbReference type="AlphaFoldDB" id="A0A315XQC2"/>
<dbReference type="Gene3D" id="1.20.58.290">
    <property type="entry name" value="Hypothetical membrane protein ta0354_69_121"/>
    <property type="match status" value="1"/>
</dbReference>
<dbReference type="Gene3D" id="2.30.110.10">
    <property type="entry name" value="Electron Transport, Fmn-binding Protein, Chain A"/>
    <property type="match status" value="1"/>
</dbReference>
<dbReference type="RefSeq" id="WP_116591266.1">
    <property type="nucleotide sequence ID" value="NZ_MZGS01000014.1"/>
</dbReference>
<gene>
    <name evidence="3" type="ORF">MBBTH_02780</name>
</gene>
<keyword evidence="4" id="KW-1185">Reference proteome</keyword>
<evidence type="ECO:0000313" key="3">
    <source>
        <dbReference type="EMBL" id="PWB88134.1"/>
    </source>
</evidence>
<dbReference type="EMBL" id="MZGS01000014">
    <property type="protein sequence ID" value="PWB88134.1"/>
    <property type="molecule type" value="Genomic_DNA"/>
</dbReference>
<dbReference type="Pfam" id="PF04289">
    <property type="entry name" value="DUF447_N"/>
    <property type="match status" value="1"/>
</dbReference>
<organism evidence="3 4">
    <name type="scientific">Methanobrevibacter thaueri</name>
    <dbReference type="NCBI Taxonomy" id="190975"/>
    <lineage>
        <taxon>Archaea</taxon>
        <taxon>Methanobacteriati</taxon>
        <taxon>Methanobacteriota</taxon>
        <taxon>Methanomada group</taxon>
        <taxon>Methanobacteria</taxon>
        <taxon>Methanobacteriales</taxon>
        <taxon>Methanobacteriaceae</taxon>
        <taxon>Methanobrevibacter</taxon>
    </lineage>
</organism>
<name>A0A315XQC2_9EURY</name>
<proteinExistence type="predicted"/>